<comment type="catalytic activity">
    <reaction evidence="2">
        <text>a ribonucleoside 5'-diphosphate + ATP = a ribonucleoside 5'-triphosphate + ADP</text>
        <dbReference type="Rhea" id="RHEA:18113"/>
        <dbReference type="ChEBI" id="CHEBI:30616"/>
        <dbReference type="ChEBI" id="CHEBI:57930"/>
        <dbReference type="ChEBI" id="CHEBI:61557"/>
        <dbReference type="ChEBI" id="CHEBI:456216"/>
        <dbReference type="EC" id="2.7.4.6"/>
    </reaction>
</comment>
<keyword evidence="7" id="KW-0966">Cell projection</keyword>
<gene>
    <name evidence="9" type="ORF">TSOC_000138</name>
</gene>
<keyword evidence="9" id="KW-0418">Kinase</keyword>
<feature type="domain" description="DM10" evidence="8">
    <location>
        <begin position="3"/>
        <end position="91"/>
    </location>
</feature>
<evidence type="ECO:0000256" key="7">
    <source>
        <dbReference type="ARBA" id="ARBA00023273"/>
    </source>
</evidence>
<comment type="subcellular location">
    <subcellularLocation>
        <location evidence="3">Cell projection</location>
        <location evidence="3">Cilium</location>
    </subcellularLocation>
    <subcellularLocation>
        <location evidence="4">Cytoplasm</location>
        <location evidence="4">Cytoskeleton</location>
    </subcellularLocation>
</comment>
<dbReference type="OrthoDB" id="2162449at2759"/>
<organism evidence="9 10">
    <name type="scientific">Tetrabaena socialis</name>
    <dbReference type="NCBI Taxonomy" id="47790"/>
    <lineage>
        <taxon>Eukaryota</taxon>
        <taxon>Viridiplantae</taxon>
        <taxon>Chlorophyta</taxon>
        <taxon>core chlorophytes</taxon>
        <taxon>Chlorophyceae</taxon>
        <taxon>CS clade</taxon>
        <taxon>Chlamydomonadales</taxon>
        <taxon>Tetrabaenaceae</taxon>
        <taxon>Tetrabaena</taxon>
    </lineage>
</organism>
<keyword evidence="6" id="KW-0206">Cytoskeleton</keyword>
<dbReference type="InterPro" id="IPR006602">
    <property type="entry name" value="DM10_dom"/>
</dbReference>
<evidence type="ECO:0000259" key="8">
    <source>
        <dbReference type="PROSITE" id="PS51336"/>
    </source>
</evidence>
<reference evidence="9 10" key="1">
    <citation type="journal article" date="2017" name="Mol. Biol. Evol.">
        <title>The 4-celled Tetrabaena socialis nuclear genome reveals the essential components for genetic control of cell number at the origin of multicellularity in the volvocine lineage.</title>
        <authorList>
            <person name="Featherston J."/>
            <person name="Arakaki Y."/>
            <person name="Hanschen E.R."/>
            <person name="Ferris P.J."/>
            <person name="Michod R.E."/>
            <person name="Olson B.J.S.C."/>
            <person name="Nozaki H."/>
            <person name="Durand P.M."/>
        </authorList>
    </citation>
    <scope>NUCLEOTIDE SEQUENCE [LARGE SCALE GENOMIC DNA]</scope>
    <source>
        <strain evidence="9 10">NIES-571</strain>
    </source>
</reference>
<keyword evidence="5" id="KW-0963">Cytoplasm</keyword>
<evidence type="ECO:0000256" key="4">
    <source>
        <dbReference type="ARBA" id="ARBA00004245"/>
    </source>
</evidence>
<dbReference type="SMART" id="SM00676">
    <property type="entry name" value="DM10"/>
    <property type="match status" value="1"/>
</dbReference>
<evidence type="ECO:0000256" key="6">
    <source>
        <dbReference type="ARBA" id="ARBA00023212"/>
    </source>
</evidence>
<evidence type="ECO:0000313" key="10">
    <source>
        <dbReference type="Proteomes" id="UP000236333"/>
    </source>
</evidence>
<keyword evidence="9" id="KW-0808">Transferase</keyword>
<dbReference type="Proteomes" id="UP000236333">
    <property type="component" value="Unassembled WGS sequence"/>
</dbReference>
<comment type="catalytic activity">
    <reaction evidence="1">
        <text>a 2'-deoxyribonucleoside 5'-diphosphate + ATP = a 2'-deoxyribonucleoside 5'-triphosphate + ADP</text>
        <dbReference type="Rhea" id="RHEA:44640"/>
        <dbReference type="ChEBI" id="CHEBI:30616"/>
        <dbReference type="ChEBI" id="CHEBI:61560"/>
        <dbReference type="ChEBI" id="CHEBI:73316"/>
        <dbReference type="ChEBI" id="CHEBI:456216"/>
        <dbReference type="EC" id="2.7.4.6"/>
    </reaction>
</comment>
<dbReference type="EMBL" id="PGGS01000002">
    <property type="protein sequence ID" value="PNH12910.1"/>
    <property type="molecule type" value="Genomic_DNA"/>
</dbReference>
<evidence type="ECO:0000256" key="3">
    <source>
        <dbReference type="ARBA" id="ARBA00004138"/>
    </source>
</evidence>
<sequence length="139" mass="16147">MAALLRYCFITEWLDPNSGVLWKYQLFWYPESKEVEMVDIKNRRQFLKRTKYEELKPALLYLGSTVTVFGRQLKITEYGDEFTQGKWESQSERTLAMIKPDAYKNMGKIINAISGSGFLIRWGPTTPAPHWRASTGRSA</sequence>
<dbReference type="Pfam" id="PF25364">
    <property type="entry name" value="PH_NDK7_N"/>
    <property type="match status" value="1"/>
</dbReference>
<dbReference type="InterPro" id="IPR057579">
    <property type="entry name" value="DM10_NDK7"/>
</dbReference>
<dbReference type="SUPFAM" id="SSF54919">
    <property type="entry name" value="Nucleoside diphosphate kinase, NDK"/>
    <property type="match status" value="1"/>
</dbReference>
<protein>
    <submittedName>
        <fullName evidence="9">Nucleoside diphosphate kinase 7</fullName>
    </submittedName>
</protein>
<comment type="caution">
    <text evidence="9">The sequence shown here is derived from an EMBL/GenBank/DDBJ whole genome shotgun (WGS) entry which is preliminary data.</text>
</comment>
<dbReference type="PROSITE" id="PS51336">
    <property type="entry name" value="DM10"/>
    <property type="match status" value="1"/>
</dbReference>
<evidence type="ECO:0000313" key="9">
    <source>
        <dbReference type="EMBL" id="PNH12910.1"/>
    </source>
</evidence>
<dbReference type="Gene3D" id="3.30.70.141">
    <property type="entry name" value="Nucleoside diphosphate kinase-like domain"/>
    <property type="match status" value="1"/>
</dbReference>
<dbReference type="GO" id="GO:0004550">
    <property type="term" value="F:nucleoside diphosphate kinase activity"/>
    <property type="evidence" value="ECO:0007669"/>
    <property type="project" value="UniProtKB-EC"/>
</dbReference>
<dbReference type="AlphaFoldDB" id="A0A2J8AK73"/>
<dbReference type="GO" id="GO:0005879">
    <property type="term" value="C:axonemal microtubule"/>
    <property type="evidence" value="ECO:0007669"/>
    <property type="project" value="TreeGrafter"/>
</dbReference>
<name>A0A2J8AK73_9CHLO</name>
<dbReference type="PANTHER" id="PTHR43109">
    <property type="entry name" value="NUCLEOSIDE DIPHOSPHATE KINASE 7"/>
    <property type="match status" value="1"/>
</dbReference>
<dbReference type="PANTHER" id="PTHR43109:SF2">
    <property type="entry name" value="NUCLEOSIDE DIPHOSPHATE KINASE 7"/>
    <property type="match status" value="1"/>
</dbReference>
<proteinExistence type="predicted"/>
<evidence type="ECO:0000256" key="5">
    <source>
        <dbReference type="ARBA" id="ARBA00022490"/>
    </source>
</evidence>
<evidence type="ECO:0000256" key="2">
    <source>
        <dbReference type="ARBA" id="ARBA00000937"/>
    </source>
</evidence>
<keyword evidence="10" id="KW-1185">Reference proteome</keyword>
<evidence type="ECO:0000256" key="1">
    <source>
        <dbReference type="ARBA" id="ARBA00000082"/>
    </source>
</evidence>
<accession>A0A2J8AK73</accession>
<dbReference type="InterPro" id="IPR036850">
    <property type="entry name" value="NDK-like_dom_sf"/>
</dbReference>